<keyword evidence="5 9" id="KW-0064">Aspartyl protease</keyword>
<dbReference type="PRINTS" id="PR00781">
    <property type="entry name" value="LIPOSIGPTASE"/>
</dbReference>
<comment type="caution">
    <text evidence="9">Lacks conserved residue(s) required for the propagation of feature annotation.</text>
</comment>
<keyword evidence="12" id="KW-0449">Lipoprotein</keyword>
<evidence type="ECO:0000256" key="10">
    <source>
        <dbReference type="RuleBase" id="RU000594"/>
    </source>
</evidence>
<keyword evidence="7 9" id="KW-1133">Transmembrane helix</keyword>
<proteinExistence type="inferred from homology"/>
<comment type="similarity">
    <text evidence="1 9 11">Belongs to the peptidase A8 family.</text>
</comment>
<dbReference type="GO" id="GO:0004190">
    <property type="term" value="F:aspartic-type endopeptidase activity"/>
    <property type="evidence" value="ECO:0007669"/>
    <property type="project" value="UniProtKB-UniRule"/>
</dbReference>
<dbReference type="GO" id="GO:0006508">
    <property type="term" value="P:proteolysis"/>
    <property type="evidence" value="ECO:0007669"/>
    <property type="project" value="UniProtKB-KW"/>
</dbReference>
<keyword evidence="4 9" id="KW-0812">Transmembrane</keyword>
<feature type="transmembrane region" description="Helical" evidence="9">
    <location>
        <begin position="124"/>
        <end position="149"/>
    </location>
</feature>
<comment type="catalytic activity">
    <reaction evidence="9 10">
        <text>Release of signal peptides from bacterial membrane prolipoproteins. Hydrolyzes -Xaa-Yaa-Zaa-|-(S,diacylglyceryl)Cys-, in which Xaa is hydrophobic (preferably Leu), and Yaa (Ala or Ser) and Zaa (Gly or Ala) have small, neutral side chains.</text>
        <dbReference type="EC" id="3.4.23.36"/>
    </reaction>
</comment>
<feature type="transmembrane region" description="Helical" evidence="9">
    <location>
        <begin position="87"/>
        <end position="104"/>
    </location>
</feature>
<dbReference type="PANTHER" id="PTHR33695:SF1">
    <property type="entry name" value="LIPOPROTEIN SIGNAL PEPTIDASE"/>
    <property type="match status" value="1"/>
</dbReference>
<dbReference type="EC" id="3.4.23.36" evidence="9"/>
<dbReference type="HAMAP" id="MF_00161">
    <property type="entry name" value="LspA"/>
    <property type="match status" value="1"/>
</dbReference>
<keyword evidence="2 9" id="KW-1003">Cell membrane</keyword>
<sequence>MLIGLSIAAATLISDQLLKYLILNYVLETYPYVKMASFFNIVNAWNTGVSFSMFSSGSIAGKFVLSTVALVIVAMLVWWLSKEKNKLLQVALGLIIGGALGNVVDRIRLGAVFDFLDFHISGYHWPAFNLADSAICVGAAIILIEGLFLNKKEEVKK</sequence>
<dbReference type="UniPathway" id="UPA00665"/>
<evidence type="ECO:0000256" key="11">
    <source>
        <dbReference type="RuleBase" id="RU004181"/>
    </source>
</evidence>
<accession>A0A6G8F350</accession>
<dbReference type="PANTHER" id="PTHR33695">
    <property type="entry name" value="LIPOPROTEIN SIGNAL PEPTIDASE"/>
    <property type="match status" value="1"/>
</dbReference>
<comment type="function">
    <text evidence="9 10">This protein specifically catalyzes the removal of signal peptides from prolipoproteins.</text>
</comment>
<evidence type="ECO:0000256" key="5">
    <source>
        <dbReference type="ARBA" id="ARBA00022750"/>
    </source>
</evidence>
<evidence type="ECO:0000256" key="7">
    <source>
        <dbReference type="ARBA" id="ARBA00022989"/>
    </source>
</evidence>
<dbReference type="InterPro" id="IPR001872">
    <property type="entry name" value="Peptidase_A8"/>
</dbReference>
<dbReference type="PROSITE" id="PS00855">
    <property type="entry name" value="SPASE_II"/>
    <property type="match status" value="1"/>
</dbReference>
<evidence type="ECO:0000313" key="12">
    <source>
        <dbReference type="EMBL" id="QIM10730.1"/>
    </source>
</evidence>
<gene>
    <name evidence="9 12" type="primary">lspA</name>
    <name evidence="12" type="ORF">PlAlph_6220</name>
</gene>
<evidence type="ECO:0000256" key="4">
    <source>
        <dbReference type="ARBA" id="ARBA00022692"/>
    </source>
</evidence>
<evidence type="ECO:0000256" key="2">
    <source>
        <dbReference type="ARBA" id="ARBA00022475"/>
    </source>
</evidence>
<comment type="pathway">
    <text evidence="9">Protein modification; lipoprotein biosynthesis (signal peptide cleavage).</text>
</comment>
<name>A0A6G8F350_9PROT</name>
<protein>
    <recommendedName>
        <fullName evidence="9">Lipoprotein signal peptidase</fullName>
        <ecNumber evidence="9">3.4.23.36</ecNumber>
    </recommendedName>
    <alternativeName>
        <fullName evidence="9">Prolipoprotein signal peptidase</fullName>
    </alternativeName>
    <alternativeName>
        <fullName evidence="9">Signal peptidase II</fullName>
        <shortName evidence="9">SPase II</shortName>
    </alternativeName>
</protein>
<feature type="active site" evidence="9">
    <location>
        <position position="114"/>
    </location>
</feature>
<organism evidence="12">
    <name type="scientific">uncultured Alphaproteobacteria bacterium</name>
    <dbReference type="NCBI Taxonomy" id="91750"/>
    <lineage>
        <taxon>Bacteria</taxon>
        <taxon>Pseudomonadati</taxon>
        <taxon>Pseudomonadota</taxon>
        <taxon>Alphaproteobacteria</taxon>
        <taxon>environmental samples</taxon>
    </lineage>
</organism>
<comment type="subcellular location">
    <subcellularLocation>
        <location evidence="9">Cell membrane</location>
        <topology evidence="9">Multi-pass membrane protein</topology>
    </subcellularLocation>
</comment>
<evidence type="ECO:0000256" key="1">
    <source>
        <dbReference type="ARBA" id="ARBA00006139"/>
    </source>
</evidence>
<reference evidence="12" key="1">
    <citation type="journal article" date="2020" name="J. ISSAAS">
        <title>Lactobacilli and other gastrointestinal microbiota of Peromyscus leucopus, reservoir host for agents of Lyme disease and other zoonoses in North America.</title>
        <authorList>
            <person name="Milovic A."/>
            <person name="Bassam K."/>
            <person name="Shao H."/>
            <person name="Chatzistamou I."/>
            <person name="Tufts D.M."/>
            <person name="Diuk-Wasser M."/>
            <person name="Barbour A.G."/>
        </authorList>
    </citation>
    <scope>NUCLEOTIDE SEQUENCE</scope>
    <source>
        <strain evidence="12">LL90</strain>
    </source>
</reference>
<evidence type="ECO:0000256" key="9">
    <source>
        <dbReference type="HAMAP-Rule" id="MF_00161"/>
    </source>
</evidence>
<feature type="transmembrane region" description="Helical" evidence="9">
    <location>
        <begin position="59"/>
        <end position="80"/>
    </location>
</feature>
<feature type="active site" evidence="9">
    <location>
        <position position="132"/>
    </location>
</feature>
<dbReference type="EMBL" id="MN990732">
    <property type="protein sequence ID" value="QIM10730.1"/>
    <property type="molecule type" value="Genomic_DNA"/>
</dbReference>
<keyword evidence="8 9" id="KW-0472">Membrane</keyword>
<dbReference type="GO" id="GO:0005886">
    <property type="term" value="C:plasma membrane"/>
    <property type="evidence" value="ECO:0007669"/>
    <property type="project" value="UniProtKB-SubCell"/>
</dbReference>
<dbReference type="AlphaFoldDB" id="A0A6G8F350"/>
<dbReference type="NCBIfam" id="TIGR00077">
    <property type="entry name" value="lspA"/>
    <property type="match status" value="1"/>
</dbReference>
<keyword evidence="6 9" id="KW-0378">Hydrolase</keyword>
<keyword evidence="3 9" id="KW-0645">Protease</keyword>
<evidence type="ECO:0000256" key="3">
    <source>
        <dbReference type="ARBA" id="ARBA00022670"/>
    </source>
</evidence>
<dbReference type="Pfam" id="PF01252">
    <property type="entry name" value="Peptidase_A8"/>
    <property type="match status" value="1"/>
</dbReference>
<evidence type="ECO:0000256" key="6">
    <source>
        <dbReference type="ARBA" id="ARBA00022801"/>
    </source>
</evidence>
<evidence type="ECO:0000256" key="8">
    <source>
        <dbReference type="ARBA" id="ARBA00023136"/>
    </source>
</evidence>